<dbReference type="SUPFAM" id="SSF49899">
    <property type="entry name" value="Concanavalin A-like lectins/glucanases"/>
    <property type="match status" value="1"/>
</dbReference>
<feature type="compositionally biased region" description="Low complexity" evidence="1">
    <location>
        <begin position="710"/>
        <end position="726"/>
    </location>
</feature>
<feature type="region of interest" description="Disordered" evidence="1">
    <location>
        <begin position="483"/>
        <end position="507"/>
    </location>
</feature>
<dbReference type="GO" id="GO:0009251">
    <property type="term" value="P:glucan catabolic process"/>
    <property type="evidence" value="ECO:0007669"/>
    <property type="project" value="TreeGrafter"/>
</dbReference>
<evidence type="ECO:0000313" key="3">
    <source>
        <dbReference type="EMBL" id="KAF6839631.1"/>
    </source>
</evidence>
<feature type="region of interest" description="Disordered" evidence="1">
    <location>
        <begin position="571"/>
        <end position="590"/>
    </location>
</feature>
<evidence type="ECO:0000256" key="2">
    <source>
        <dbReference type="SAM" id="SignalP"/>
    </source>
</evidence>
<dbReference type="Proteomes" id="UP000654918">
    <property type="component" value="Unassembled WGS sequence"/>
</dbReference>
<dbReference type="PANTHER" id="PTHR10963:SF24">
    <property type="entry name" value="GLYCOSIDASE C21B10.07-RELATED"/>
    <property type="match status" value="1"/>
</dbReference>
<comment type="caution">
    <text evidence="3">The sequence shown here is derived from an EMBL/GenBank/DDBJ whole genome shotgun (WGS) entry which is preliminary data.</text>
</comment>
<keyword evidence="4" id="KW-1185">Reference proteome</keyword>
<feature type="region of interest" description="Disordered" evidence="1">
    <location>
        <begin position="707"/>
        <end position="726"/>
    </location>
</feature>
<name>A0A8H6KYM3_9PEZI</name>
<evidence type="ECO:0000313" key="4">
    <source>
        <dbReference type="Proteomes" id="UP000654918"/>
    </source>
</evidence>
<feature type="chain" id="PRO_5034426144" evidence="2">
    <location>
        <begin position="22"/>
        <end position="763"/>
    </location>
</feature>
<gene>
    <name evidence="3" type="ORF">CPLU01_01768</name>
</gene>
<protein>
    <submittedName>
        <fullName evidence="3">Beta-endoglucanase</fullName>
    </submittedName>
</protein>
<dbReference type="InterPro" id="IPR050546">
    <property type="entry name" value="Glycosyl_Hydrlase_16"/>
</dbReference>
<reference evidence="3" key="1">
    <citation type="journal article" date="2020" name="Phytopathology">
        <title>Genome Sequence Resources of Colletotrichum truncatum, C. plurivorum, C. musicola, and C. sojae: Four Species Pathogenic to Soybean (Glycine max).</title>
        <authorList>
            <person name="Rogerio F."/>
            <person name="Boufleur T.R."/>
            <person name="Ciampi-Guillardi M."/>
            <person name="Sukno S.A."/>
            <person name="Thon M.R."/>
            <person name="Massola Junior N.S."/>
            <person name="Baroncelli R."/>
        </authorList>
    </citation>
    <scope>NUCLEOTIDE SEQUENCE</scope>
    <source>
        <strain evidence="3">LFN00145</strain>
    </source>
</reference>
<dbReference type="InterPro" id="IPR013320">
    <property type="entry name" value="ConA-like_dom_sf"/>
</dbReference>
<feature type="signal peptide" evidence="2">
    <location>
        <begin position="1"/>
        <end position="21"/>
    </location>
</feature>
<sequence>MAPSLITLGTAALALAGEAAAKQFVLADTYDSTNFLDKFDFFESRYGTGNYNDVDPTSGYINYRNRADAEKLGLVNTNNGEVFLGVDSKNKTSFPGVGRSSVRLESKVTYNKHLMVARFTHLPKPVCGAWTAFWSYGSPWPTKGELDWFEGWNNMAVNKPAAHTYLSSEQGECTISSTGQTAQVETPNCDNAAVGQYSNQGCTAAATSADPWGSSEGGVYAVEWTDDYIKFFSWRHAAAPKNIDSDSPDTASWGTPSMLLANDKCNIANHFKDQRLVINLDFCGVLAGDSGVWGGMCAASTGHQQCSTYVAENPTAFSDTFFKVKDIRIFKEGTKPVTDSDSATVTTTASGSVTADASSTKSTTATADVSTTATADVSTTATATVDVSSTATPDVSGSASVTASTSASASSSHSASGASTTAYTNTTITASAPGSVTDKDFTTTISVTASSAPYSNTTFTRSAPGSVTDKDVTKTASITASASGAVTDKDVSKTTSDKQTHITPSASLSSSVSSSVELITSTVYTTKVETVTSCAPTITDCGAQIGKVVTKTIALYTTVCPVTVTPAPKPTVPATGGGDVPKDNDQPGPEVKTTVYTKTYVVTKCPSTVPDCPIGSLTTKVITKTNTLESHVPEITKPATTGKPAGPDVTKIVTVTTKVPGDSGDEEHHHSKGNDGGKSDHDKPDHGNNVKPPGTNSTVVAVPTKPSTLTAAKPSGTAPGASAPACSGPGCPITTKPATVNGAVQTGASFALMALGAVAVFIL</sequence>
<dbReference type="AlphaFoldDB" id="A0A8H6KYM3"/>
<dbReference type="EMBL" id="WIGO01000012">
    <property type="protein sequence ID" value="KAF6839631.1"/>
    <property type="molecule type" value="Genomic_DNA"/>
</dbReference>
<dbReference type="CDD" id="cd02181">
    <property type="entry name" value="GH16_fungal_Lam16A_glucanase"/>
    <property type="match status" value="1"/>
</dbReference>
<dbReference type="PANTHER" id="PTHR10963">
    <property type="entry name" value="GLYCOSYL HYDROLASE-RELATED"/>
    <property type="match status" value="1"/>
</dbReference>
<feature type="region of interest" description="Disordered" evidence="1">
    <location>
        <begin position="337"/>
        <end position="420"/>
    </location>
</feature>
<feature type="compositionally biased region" description="Basic and acidic residues" evidence="1">
    <location>
        <begin position="666"/>
        <end position="688"/>
    </location>
</feature>
<accession>A0A8H6KYM3</accession>
<organism evidence="3 4">
    <name type="scientific">Colletotrichum plurivorum</name>
    <dbReference type="NCBI Taxonomy" id="2175906"/>
    <lineage>
        <taxon>Eukaryota</taxon>
        <taxon>Fungi</taxon>
        <taxon>Dikarya</taxon>
        <taxon>Ascomycota</taxon>
        <taxon>Pezizomycotina</taxon>
        <taxon>Sordariomycetes</taxon>
        <taxon>Hypocreomycetidae</taxon>
        <taxon>Glomerellales</taxon>
        <taxon>Glomerellaceae</taxon>
        <taxon>Colletotrichum</taxon>
        <taxon>Colletotrichum orchidearum species complex</taxon>
    </lineage>
</organism>
<proteinExistence type="predicted"/>
<feature type="region of interest" description="Disordered" evidence="1">
    <location>
        <begin position="658"/>
        <end position="701"/>
    </location>
</feature>
<evidence type="ECO:0000256" key="1">
    <source>
        <dbReference type="SAM" id="MobiDB-lite"/>
    </source>
</evidence>
<dbReference type="Gene3D" id="2.60.120.200">
    <property type="match status" value="1"/>
</dbReference>
<feature type="compositionally biased region" description="Basic and acidic residues" evidence="1">
    <location>
        <begin position="487"/>
        <end position="500"/>
    </location>
</feature>
<dbReference type="Pfam" id="PF26113">
    <property type="entry name" value="GH16_XgeA"/>
    <property type="match status" value="1"/>
</dbReference>
<keyword evidence="2" id="KW-0732">Signal</keyword>